<evidence type="ECO:0000313" key="1">
    <source>
        <dbReference type="Ensembl" id="ENSCINP00000031185.1"/>
    </source>
</evidence>
<dbReference type="InParanoid" id="H2XNF2"/>
<evidence type="ECO:0000313" key="2">
    <source>
        <dbReference type="Proteomes" id="UP000008144"/>
    </source>
</evidence>
<reference evidence="1" key="2">
    <citation type="journal article" date="2008" name="Genome Biol.">
        <title>Improved genome assembly and evidence-based global gene model set for the chordate Ciona intestinalis: new insight into intron and operon populations.</title>
        <authorList>
            <person name="Satou Y."/>
            <person name="Mineta K."/>
            <person name="Ogasawara M."/>
            <person name="Sasakura Y."/>
            <person name="Shoguchi E."/>
            <person name="Ueno K."/>
            <person name="Yamada L."/>
            <person name="Matsumoto J."/>
            <person name="Wasserscheid J."/>
            <person name="Dewar K."/>
            <person name="Wiley G.B."/>
            <person name="Macmil S.L."/>
            <person name="Roe B.A."/>
            <person name="Zeller R.W."/>
            <person name="Hastings K.E."/>
            <person name="Lemaire P."/>
            <person name="Lindquist E."/>
            <person name="Endo T."/>
            <person name="Hotta K."/>
            <person name="Inaba K."/>
        </authorList>
    </citation>
    <scope>NUCLEOTIDE SEQUENCE [LARGE SCALE GENOMIC DNA]</scope>
    <source>
        <strain evidence="1">wild type</strain>
    </source>
</reference>
<dbReference type="AlphaFoldDB" id="H2XNF2"/>
<reference evidence="1" key="4">
    <citation type="submission" date="2025-09" db="UniProtKB">
        <authorList>
            <consortium name="Ensembl"/>
        </authorList>
    </citation>
    <scope>IDENTIFICATION</scope>
</reference>
<protein>
    <submittedName>
        <fullName evidence="1">Uncharacterized protein</fullName>
    </submittedName>
</protein>
<reference evidence="2" key="1">
    <citation type="journal article" date="2002" name="Science">
        <title>The draft genome of Ciona intestinalis: insights into chordate and vertebrate origins.</title>
        <authorList>
            <person name="Dehal P."/>
            <person name="Satou Y."/>
            <person name="Campbell R.K."/>
            <person name="Chapman J."/>
            <person name="Degnan B."/>
            <person name="De Tomaso A."/>
            <person name="Davidson B."/>
            <person name="Di Gregorio A."/>
            <person name="Gelpke M."/>
            <person name="Goodstein D.M."/>
            <person name="Harafuji N."/>
            <person name="Hastings K.E."/>
            <person name="Ho I."/>
            <person name="Hotta K."/>
            <person name="Huang W."/>
            <person name="Kawashima T."/>
            <person name="Lemaire P."/>
            <person name="Martinez D."/>
            <person name="Meinertzhagen I.A."/>
            <person name="Necula S."/>
            <person name="Nonaka M."/>
            <person name="Putnam N."/>
            <person name="Rash S."/>
            <person name="Saiga H."/>
            <person name="Satake M."/>
            <person name="Terry A."/>
            <person name="Yamada L."/>
            <person name="Wang H.G."/>
            <person name="Awazu S."/>
            <person name="Azumi K."/>
            <person name="Boore J."/>
            <person name="Branno M."/>
            <person name="Chin-Bow S."/>
            <person name="DeSantis R."/>
            <person name="Doyle S."/>
            <person name="Francino P."/>
            <person name="Keys D.N."/>
            <person name="Haga S."/>
            <person name="Hayashi H."/>
            <person name="Hino K."/>
            <person name="Imai K.S."/>
            <person name="Inaba K."/>
            <person name="Kano S."/>
            <person name="Kobayashi K."/>
            <person name="Kobayashi M."/>
            <person name="Lee B.I."/>
            <person name="Makabe K.W."/>
            <person name="Manohar C."/>
            <person name="Matassi G."/>
            <person name="Medina M."/>
            <person name="Mochizuki Y."/>
            <person name="Mount S."/>
            <person name="Morishita T."/>
            <person name="Miura S."/>
            <person name="Nakayama A."/>
            <person name="Nishizaka S."/>
            <person name="Nomoto H."/>
            <person name="Ohta F."/>
            <person name="Oishi K."/>
            <person name="Rigoutsos I."/>
            <person name="Sano M."/>
            <person name="Sasaki A."/>
            <person name="Sasakura Y."/>
            <person name="Shoguchi E."/>
            <person name="Shin-i T."/>
            <person name="Spagnuolo A."/>
            <person name="Stainier D."/>
            <person name="Suzuki M.M."/>
            <person name="Tassy O."/>
            <person name="Takatori N."/>
            <person name="Tokuoka M."/>
            <person name="Yagi K."/>
            <person name="Yoshizaki F."/>
            <person name="Wada S."/>
            <person name="Zhang C."/>
            <person name="Hyatt P.D."/>
            <person name="Larimer F."/>
            <person name="Detter C."/>
            <person name="Doggett N."/>
            <person name="Glavina T."/>
            <person name="Hawkins T."/>
            <person name="Richardson P."/>
            <person name="Lucas S."/>
            <person name="Kohara Y."/>
            <person name="Levine M."/>
            <person name="Satoh N."/>
            <person name="Rokhsar D.S."/>
        </authorList>
    </citation>
    <scope>NUCLEOTIDE SEQUENCE [LARGE SCALE GENOMIC DNA]</scope>
</reference>
<proteinExistence type="predicted"/>
<dbReference type="EMBL" id="EAAA01000005">
    <property type="status" value="NOT_ANNOTATED_CDS"/>
    <property type="molecule type" value="Genomic_DNA"/>
</dbReference>
<accession>H2XNF2</accession>
<dbReference type="HOGENOM" id="CLU_3013455_0_0_1"/>
<name>H2XNF2_CIOIN</name>
<organism evidence="1 2">
    <name type="scientific">Ciona intestinalis</name>
    <name type="common">Transparent sea squirt</name>
    <name type="synonym">Ascidia intestinalis</name>
    <dbReference type="NCBI Taxonomy" id="7719"/>
    <lineage>
        <taxon>Eukaryota</taxon>
        <taxon>Metazoa</taxon>
        <taxon>Chordata</taxon>
        <taxon>Tunicata</taxon>
        <taxon>Ascidiacea</taxon>
        <taxon>Phlebobranchia</taxon>
        <taxon>Cionidae</taxon>
        <taxon>Ciona</taxon>
    </lineage>
</organism>
<keyword evidence="2" id="KW-1185">Reference proteome</keyword>
<reference evidence="1" key="3">
    <citation type="submission" date="2025-08" db="UniProtKB">
        <authorList>
            <consortium name="Ensembl"/>
        </authorList>
    </citation>
    <scope>IDENTIFICATION</scope>
</reference>
<dbReference type="Proteomes" id="UP000008144">
    <property type="component" value="Chromosome 1"/>
</dbReference>
<sequence length="56" mass="6706">MKDLMPTFHVPICKIVLLPKPSFSVTKNHFYFCEFCFTALDYYVAPFFKFFFYGAF</sequence>
<dbReference type="Ensembl" id="ENSCINT00000032952.1">
    <property type="protein sequence ID" value="ENSCINP00000031185.1"/>
    <property type="gene ID" value="ENSCING00000020628.1"/>
</dbReference>